<dbReference type="AlphaFoldDB" id="A0A1S1R8J7"/>
<organism evidence="3 4">
    <name type="scientific">Parafrankia soli</name>
    <dbReference type="NCBI Taxonomy" id="2599596"/>
    <lineage>
        <taxon>Bacteria</taxon>
        <taxon>Bacillati</taxon>
        <taxon>Actinomycetota</taxon>
        <taxon>Actinomycetes</taxon>
        <taxon>Frankiales</taxon>
        <taxon>Frankiaceae</taxon>
        <taxon>Parafrankia</taxon>
    </lineage>
</organism>
<dbReference type="EMBL" id="MAXA01000047">
    <property type="protein sequence ID" value="OHV42266.1"/>
    <property type="molecule type" value="Genomic_DNA"/>
</dbReference>
<protein>
    <recommendedName>
        <fullName evidence="2">Galactosyltransferase C-terminal domain-containing protein</fullName>
    </recommendedName>
</protein>
<dbReference type="OrthoDB" id="4120491at2"/>
<accession>A0A1S1R8J7</accession>
<dbReference type="Proteomes" id="UP000179769">
    <property type="component" value="Unassembled WGS sequence"/>
</dbReference>
<reference evidence="4" key="1">
    <citation type="submission" date="2016-07" db="EMBL/GenBank/DDBJ databases">
        <title>Frankia sp. NRRL B-16219 Genome sequencing.</title>
        <authorList>
            <person name="Ghodhbane-Gtari F."/>
            <person name="Swanson E."/>
            <person name="Gueddou A."/>
            <person name="Louati M."/>
            <person name="Nouioui I."/>
            <person name="Hezbri K."/>
            <person name="Abebe-Akele F."/>
            <person name="Simpson S."/>
            <person name="Morris K."/>
            <person name="Thomas K."/>
            <person name="Gtari M."/>
            <person name="Tisa L.S."/>
        </authorList>
    </citation>
    <scope>NUCLEOTIDE SEQUENCE [LARGE SCALE GENOMIC DNA]</scope>
    <source>
        <strain evidence="4">NRRL B-16219</strain>
    </source>
</reference>
<dbReference type="InterPro" id="IPR029044">
    <property type="entry name" value="Nucleotide-diphossugar_trans"/>
</dbReference>
<feature type="domain" description="Galactosyltransferase C-terminal" evidence="2">
    <location>
        <begin position="126"/>
        <end position="164"/>
    </location>
</feature>
<dbReference type="InterPro" id="IPR027791">
    <property type="entry name" value="Galactosyl_T_C"/>
</dbReference>
<name>A0A1S1R8J7_9ACTN</name>
<dbReference type="Gene3D" id="3.90.550.10">
    <property type="entry name" value="Spore Coat Polysaccharide Biosynthesis Protein SpsA, Chain A"/>
    <property type="match status" value="1"/>
</dbReference>
<proteinExistence type="predicted"/>
<evidence type="ECO:0000313" key="3">
    <source>
        <dbReference type="EMBL" id="OHV42266.1"/>
    </source>
</evidence>
<keyword evidence="1" id="KW-0808">Transferase</keyword>
<evidence type="ECO:0000313" key="4">
    <source>
        <dbReference type="Proteomes" id="UP000179769"/>
    </source>
</evidence>
<evidence type="ECO:0000256" key="1">
    <source>
        <dbReference type="ARBA" id="ARBA00022679"/>
    </source>
</evidence>
<evidence type="ECO:0000259" key="2">
    <source>
        <dbReference type="Pfam" id="PF02709"/>
    </source>
</evidence>
<dbReference type="GO" id="GO:0016740">
    <property type="term" value="F:transferase activity"/>
    <property type="evidence" value="ECO:0007669"/>
    <property type="project" value="UniProtKB-KW"/>
</dbReference>
<sequence>MLTVAVVVPYRSDGGGPRDRNWGALAARWRANFPGWELCAGVHADGPWCKAEAAAVALEGCTADVLVVADADVWCEPAQALLDAVTLVRTGRRQWVVPHRNVARLSEAGTARWLAGERDGLDLDQAPYRGVAGGGLLVVARSSWELLGGFDPRFRGWGGEDRALGMAADVLLGRHHRLRGTLWHLWHPPQPRLTRAVGSREGQRLLAEYRHAGRDRARMAELVERREV</sequence>
<dbReference type="SUPFAM" id="SSF53448">
    <property type="entry name" value="Nucleotide-diphospho-sugar transferases"/>
    <property type="match status" value="1"/>
</dbReference>
<gene>
    <name evidence="3" type="ORF">BBK14_11230</name>
</gene>
<dbReference type="Pfam" id="PF02709">
    <property type="entry name" value="Glyco_transf_7C"/>
    <property type="match status" value="1"/>
</dbReference>
<keyword evidence="4" id="KW-1185">Reference proteome</keyword>
<comment type="caution">
    <text evidence="3">The sequence shown here is derived from an EMBL/GenBank/DDBJ whole genome shotgun (WGS) entry which is preliminary data.</text>
</comment>